<dbReference type="EC" id="2.1.1.63" evidence="3"/>
<keyword evidence="7" id="KW-0234">DNA repair</keyword>
<name>A0A5B9Q550_9BACT</name>
<evidence type="ECO:0000313" key="11">
    <source>
        <dbReference type="EMBL" id="QEG34107.1"/>
    </source>
</evidence>
<dbReference type="InterPro" id="IPR036217">
    <property type="entry name" value="MethylDNA_cys_MeTrfase_DNAb"/>
</dbReference>
<comment type="similarity">
    <text evidence="2">Belongs to the MGMT family.</text>
</comment>
<organism evidence="11 12">
    <name type="scientific">Bythopirellula goksoeyrii</name>
    <dbReference type="NCBI Taxonomy" id="1400387"/>
    <lineage>
        <taxon>Bacteria</taxon>
        <taxon>Pseudomonadati</taxon>
        <taxon>Planctomycetota</taxon>
        <taxon>Planctomycetia</taxon>
        <taxon>Pirellulales</taxon>
        <taxon>Lacipirellulaceae</taxon>
        <taxon>Bythopirellula</taxon>
    </lineage>
</organism>
<keyword evidence="4 11" id="KW-0489">Methyltransferase</keyword>
<comment type="catalytic activity">
    <reaction evidence="8">
        <text>a 6-O-methyl-2'-deoxyguanosine in DNA + L-cysteinyl-[protein] = S-methyl-L-cysteinyl-[protein] + a 2'-deoxyguanosine in DNA</text>
        <dbReference type="Rhea" id="RHEA:24000"/>
        <dbReference type="Rhea" id="RHEA-COMP:10131"/>
        <dbReference type="Rhea" id="RHEA-COMP:10132"/>
        <dbReference type="Rhea" id="RHEA-COMP:11367"/>
        <dbReference type="Rhea" id="RHEA-COMP:11368"/>
        <dbReference type="ChEBI" id="CHEBI:29950"/>
        <dbReference type="ChEBI" id="CHEBI:82612"/>
        <dbReference type="ChEBI" id="CHEBI:85445"/>
        <dbReference type="ChEBI" id="CHEBI:85448"/>
        <dbReference type="EC" id="2.1.1.63"/>
    </reaction>
</comment>
<dbReference type="GO" id="GO:0006281">
    <property type="term" value="P:DNA repair"/>
    <property type="evidence" value="ECO:0007669"/>
    <property type="project" value="UniProtKB-KW"/>
</dbReference>
<dbReference type="NCBIfam" id="TIGR00589">
    <property type="entry name" value="ogt"/>
    <property type="match status" value="1"/>
</dbReference>
<dbReference type="Gene3D" id="1.10.10.10">
    <property type="entry name" value="Winged helix-like DNA-binding domain superfamily/Winged helix DNA-binding domain"/>
    <property type="match status" value="1"/>
</dbReference>
<gene>
    <name evidence="11" type="primary">ogt</name>
    <name evidence="11" type="ORF">Pr1d_13790</name>
</gene>
<dbReference type="OrthoDB" id="9783680at2"/>
<feature type="domain" description="Methylated-DNA-[protein]-cysteine S-methyltransferase DNA binding" evidence="10">
    <location>
        <begin position="93"/>
        <end position="174"/>
    </location>
</feature>
<dbReference type="KEGG" id="bgok:Pr1d_13790"/>
<dbReference type="CDD" id="cd06445">
    <property type="entry name" value="ATase"/>
    <property type="match status" value="1"/>
</dbReference>
<dbReference type="PROSITE" id="PS00374">
    <property type="entry name" value="MGMT"/>
    <property type="match status" value="1"/>
</dbReference>
<dbReference type="Proteomes" id="UP000323917">
    <property type="component" value="Chromosome"/>
</dbReference>
<keyword evidence="5 11" id="KW-0808">Transferase</keyword>
<evidence type="ECO:0000256" key="3">
    <source>
        <dbReference type="ARBA" id="ARBA00011918"/>
    </source>
</evidence>
<sequence>MLKSFDTALGHMAFLIDGGEVLALTFGYPTAMAARKALNERLDSSASPRSKTTSDPGEDAYLAEQLEERLSRFAEGEAVDFDDLPISIAGLTKFQRQVIAACRAIPWGETSTYGELADSVGHPGAARAVGSVMSNNRIPLVVPCHRVLASGGRLGGYSAPEGLAMKQRLLEAEQAALQELAQ</sequence>
<dbReference type="FunFam" id="1.10.10.10:FF:000214">
    <property type="entry name" value="Methylated-DNA--protein-cysteine methyltransferase"/>
    <property type="match status" value="1"/>
</dbReference>
<feature type="region of interest" description="Disordered" evidence="9">
    <location>
        <begin position="39"/>
        <end position="58"/>
    </location>
</feature>
<keyword evidence="12" id="KW-1185">Reference proteome</keyword>
<evidence type="ECO:0000256" key="5">
    <source>
        <dbReference type="ARBA" id="ARBA00022679"/>
    </source>
</evidence>
<dbReference type="Pfam" id="PF01035">
    <property type="entry name" value="DNA_binding_1"/>
    <property type="match status" value="1"/>
</dbReference>
<dbReference type="SUPFAM" id="SSF46767">
    <property type="entry name" value="Methylated DNA-protein cysteine methyltransferase, C-terminal domain"/>
    <property type="match status" value="1"/>
</dbReference>
<evidence type="ECO:0000256" key="2">
    <source>
        <dbReference type="ARBA" id="ARBA00008711"/>
    </source>
</evidence>
<evidence type="ECO:0000256" key="1">
    <source>
        <dbReference type="ARBA" id="ARBA00001286"/>
    </source>
</evidence>
<accession>A0A5B9Q550</accession>
<proteinExistence type="inferred from homology"/>
<dbReference type="RefSeq" id="WP_148072796.1">
    <property type="nucleotide sequence ID" value="NZ_CP042913.1"/>
</dbReference>
<protein>
    <recommendedName>
        <fullName evidence="3">methylated-DNA--[protein]-cysteine S-methyltransferase</fullName>
        <ecNumber evidence="3">2.1.1.63</ecNumber>
    </recommendedName>
</protein>
<dbReference type="InterPro" id="IPR014048">
    <property type="entry name" value="MethylDNA_cys_MeTrfase_DNA-bd"/>
</dbReference>
<reference evidence="11 12" key="1">
    <citation type="submission" date="2019-08" db="EMBL/GenBank/DDBJ databases">
        <title>Deep-cultivation of Planctomycetes and their phenomic and genomic characterization uncovers novel biology.</title>
        <authorList>
            <person name="Wiegand S."/>
            <person name="Jogler M."/>
            <person name="Boedeker C."/>
            <person name="Pinto D."/>
            <person name="Vollmers J."/>
            <person name="Rivas-Marin E."/>
            <person name="Kohn T."/>
            <person name="Peeters S.H."/>
            <person name="Heuer A."/>
            <person name="Rast P."/>
            <person name="Oberbeckmann S."/>
            <person name="Bunk B."/>
            <person name="Jeske O."/>
            <person name="Meyerdierks A."/>
            <person name="Storesund J.E."/>
            <person name="Kallscheuer N."/>
            <person name="Luecker S."/>
            <person name="Lage O.M."/>
            <person name="Pohl T."/>
            <person name="Merkel B.J."/>
            <person name="Hornburger P."/>
            <person name="Mueller R.-W."/>
            <person name="Bruemmer F."/>
            <person name="Labrenz M."/>
            <person name="Spormann A.M."/>
            <person name="Op den Camp H."/>
            <person name="Overmann J."/>
            <person name="Amann R."/>
            <person name="Jetten M.S.M."/>
            <person name="Mascher T."/>
            <person name="Medema M.H."/>
            <person name="Devos D.P."/>
            <person name="Kaster A.-K."/>
            <person name="Ovreas L."/>
            <person name="Rohde M."/>
            <person name="Galperin M.Y."/>
            <person name="Jogler C."/>
        </authorList>
    </citation>
    <scope>NUCLEOTIDE SEQUENCE [LARGE SCALE GENOMIC DNA]</scope>
    <source>
        <strain evidence="11 12">Pr1d</strain>
    </source>
</reference>
<dbReference type="EMBL" id="CP042913">
    <property type="protein sequence ID" value="QEG34107.1"/>
    <property type="molecule type" value="Genomic_DNA"/>
</dbReference>
<evidence type="ECO:0000256" key="8">
    <source>
        <dbReference type="ARBA" id="ARBA00049348"/>
    </source>
</evidence>
<dbReference type="AlphaFoldDB" id="A0A5B9Q550"/>
<dbReference type="GO" id="GO:0003908">
    <property type="term" value="F:methylated-DNA-[protein]-cysteine S-methyltransferase activity"/>
    <property type="evidence" value="ECO:0007669"/>
    <property type="project" value="UniProtKB-EC"/>
</dbReference>
<evidence type="ECO:0000256" key="6">
    <source>
        <dbReference type="ARBA" id="ARBA00022763"/>
    </source>
</evidence>
<feature type="compositionally biased region" description="Polar residues" evidence="9">
    <location>
        <begin position="44"/>
        <end position="55"/>
    </location>
</feature>
<evidence type="ECO:0000256" key="9">
    <source>
        <dbReference type="SAM" id="MobiDB-lite"/>
    </source>
</evidence>
<dbReference type="PANTHER" id="PTHR10815">
    <property type="entry name" value="METHYLATED-DNA--PROTEIN-CYSTEINE METHYLTRANSFERASE"/>
    <property type="match status" value="1"/>
</dbReference>
<keyword evidence="6" id="KW-0227">DNA damage</keyword>
<dbReference type="InterPro" id="IPR001497">
    <property type="entry name" value="MethylDNA_cys_MeTrfase_AS"/>
</dbReference>
<evidence type="ECO:0000313" key="12">
    <source>
        <dbReference type="Proteomes" id="UP000323917"/>
    </source>
</evidence>
<evidence type="ECO:0000256" key="4">
    <source>
        <dbReference type="ARBA" id="ARBA00022603"/>
    </source>
</evidence>
<dbReference type="GO" id="GO:0032259">
    <property type="term" value="P:methylation"/>
    <property type="evidence" value="ECO:0007669"/>
    <property type="project" value="UniProtKB-KW"/>
</dbReference>
<evidence type="ECO:0000259" key="10">
    <source>
        <dbReference type="Pfam" id="PF01035"/>
    </source>
</evidence>
<dbReference type="InterPro" id="IPR036388">
    <property type="entry name" value="WH-like_DNA-bd_sf"/>
</dbReference>
<comment type="catalytic activity">
    <reaction evidence="1">
        <text>a 4-O-methyl-thymidine in DNA + L-cysteinyl-[protein] = a thymidine in DNA + S-methyl-L-cysteinyl-[protein]</text>
        <dbReference type="Rhea" id="RHEA:53428"/>
        <dbReference type="Rhea" id="RHEA-COMP:10131"/>
        <dbReference type="Rhea" id="RHEA-COMP:10132"/>
        <dbReference type="Rhea" id="RHEA-COMP:13555"/>
        <dbReference type="Rhea" id="RHEA-COMP:13556"/>
        <dbReference type="ChEBI" id="CHEBI:29950"/>
        <dbReference type="ChEBI" id="CHEBI:82612"/>
        <dbReference type="ChEBI" id="CHEBI:137386"/>
        <dbReference type="ChEBI" id="CHEBI:137387"/>
        <dbReference type="EC" id="2.1.1.63"/>
    </reaction>
</comment>
<dbReference type="PANTHER" id="PTHR10815:SF13">
    <property type="entry name" value="METHYLATED-DNA--PROTEIN-CYSTEINE METHYLTRANSFERASE"/>
    <property type="match status" value="1"/>
</dbReference>
<evidence type="ECO:0000256" key="7">
    <source>
        <dbReference type="ARBA" id="ARBA00023204"/>
    </source>
</evidence>